<accession>A0ABY4WKB8</accession>
<reference evidence="1" key="1">
    <citation type="submission" date="2022-06" db="EMBL/GenBank/DDBJ databases">
        <title>Genome sequencing of Brevibacillus sp. BB3-R1.</title>
        <authorList>
            <person name="Heo J."/>
            <person name="Lee D."/>
            <person name="Won M."/>
            <person name="Han B.-H."/>
            <person name="Hong S.-B."/>
            <person name="Kwon S.-W."/>
        </authorList>
    </citation>
    <scope>NUCLEOTIDE SEQUENCE</scope>
    <source>
        <strain evidence="1">BB3-R1</strain>
    </source>
</reference>
<gene>
    <name evidence="1" type="ORF">NDK47_10090</name>
</gene>
<organism evidence="1 2">
    <name type="scientific">Brevibacillus ruminantium</name>
    <dbReference type="NCBI Taxonomy" id="2950604"/>
    <lineage>
        <taxon>Bacteria</taxon>
        <taxon>Bacillati</taxon>
        <taxon>Bacillota</taxon>
        <taxon>Bacilli</taxon>
        <taxon>Bacillales</taxon>
        <taxon>Paenibacillaceae</taxon>
        <taxon>Brevibacillus</taxon>
    </lineage>
</organism>
<dbReference type="EMBL" id="CP098755">
    <property type="protein sequence ID" value="USG67596.1"/>
    <property type="molecule type" value="Genomic_DNA"/>
</dbReference>
<evidence type="ECO:0000313" key="1">
    <source>
        <dbReference type="EMBL" id="USG67596.1"/>
    </source>
</evidence>
<proteinExistence type="predicted"/>
<dbReference type="RefSeq" id="WP_251874695.1">
    <property type="nucleotide sequence ID" value="NZ_CP098755.1"/>
</dbReference>
<protein>
    <submittedName>
        <fullName evidence="1">Uncharacterized protein</fullName>
    </submittedName>
</protein>
<keyword evidence="2" id="KW-1185">Reference proteome</keyword>
<evidence type="ECO:0000313" key="2">
    <source>
        <dbReference type="Proteomes" id="UP001056500"/>
    </source>
</evidence>
<dbReference type="Proteomes" id="UP001056500">
    <property type="component" value="Chromosome"/>
</dbReference>
<name>A0ABY4WKB8_9BACL</name>
<sequence length="58" mass="6559">MRKKIENPNIVETYIINGSTIHIADNCIRTDPQEIEKIIDDFHAAGWAIHQEGENKAG</sequence>